<sequence length="296" mass="30274">MQIPLSVFLAPLAAQAVNVVLSNDDGWAEKNIRVLYDTLTSAGESVIISAPADNRSGTGSSDATPGTVTSGCEFNSCPAGSPPYGSDSSNPRFNYVNSYPVTSMRYGIQTLSPKFFGGAPDIAVAGYNVGANLGSTTLISGTVGAATEAALEGIPAIAFSGTSGSQVSYTTATQTYQTVYAQLSTNVTTTLVGSGKPYLPDGIWLNVNYPTVSSSTCSSASRFRFVLSRINSASSSAAADVRTCGSTRLPTESSVVGTSGCYASISVGVASNKMDATAAQQAVVLQKLQSILSCLP</sequence>
<protein>
    <recommendedName>
        <fullName evidence="5">Survival protein SurE-like phosphatase/nucleotidase domain-containing protein</fullName>
    </recommendedName>
</protein>
<gene>
    <name evidence="6" type="ORF">FJTKL_01939</name>
</gene>
<dbReference type="Gene3D" id="3.40.1210.10">
    <property type="entry name" value="Survival protein SurE-like phosphatase/nucleotidase"/>
    <property type="match status" value="1"/>
</dbReference>
<keyword evidence="7" id="KW-1185">Reference proteome</keyword>
<comment type="caution">
    <text evidence="6">The sequence shown here is derived from an EMBL/GenBank/DDBJ whole genome shotgun (WGS) entry which is preliminary data.</text>
</comment>
<dbReference type="Proteomes" id="UP001600888">
    <property type="component" value="Unassembled WGS sequence"/>
</dbReference>
<comment type="similarity">
    <text evidence="1">Belongs to the SurE nucleotidase family.</text>
</comment>
<accession>A0ABR4DZE6</accession>
<evidence type="ECO:0000313" key="7">
    <source>
        <dbReference type="Proteomes" id="UP001600888"/>
    </source>
</evidence>
<feature type="domain" description="Survival protein SurE-like phosphatase/nucleotidase" evidence="5">
    <location>
        <begin position="19"/>
        <end position="218"/>
    </location>
</feature>
<evidence type="ECO:0000256" key="4">
    <source>
        <dbReference type="SAM" id="SignalP"/>
    </source>
</evidence>
<dbReference type="PANTHER" id="PTHR30457">
    <property type="entry name" value="5'-NUCLEOTIDASE SURE"/>
    <property type="match status" value="1"/>
</dbReference>
<reference evidence="6 7" key="1">
    <citation type="submission" date="2024-03" db="EMBL/GenBank/DDBJ databases">
        <title>A high-quality draft genome sequence of Diaporthe vaccinii, a causative agent of upright dieback and viscid rot disease in cranberry plants.</title>
        <authorList>
            <person name="Sarrasin M."/>
            <person name="Lang B.F."/>
            <person name="Burger G."/>
        </authorList>
    </citation>
    <scope>NUCLEOTIDE SEQUENCE [LARGE SCALE GENOMIC DNA]</scope>
    <source>
        <strain evidence="6 7">IS7</strain>
    </source>
</reference>
<dbReference type="SUPFAM" id="SSF64167">
    <property type="entry name" value="SurE-like"/>
    <property type="match status" value="1"/>
</dbReference>
<evidence type="ECO:0000256" key="2">
    <source>
        <dbReference type="ARBA" id="ARBA00022723"/>
    </source>
</evidence>
<evidence type="ECO:0000259" key="5">
    <source>
        <dbReference type="Pfam" id="PF01975"/>
    </source>
</evidence>
<name>A0ABR4DZE6_9PEZI</name>
<feature type="signal peptide" evidence="4">
    <location>
        <begin position="1"/>
        <end position="16"/>
    </location>
</feature>
<dbReference type="PANTHER" id="PTHR30457:SF0">
    <property type="entry name" value="PHOSPHATASE, PUTATIVE (AFU_ORTHOLOGUE AFUA_4G01070)-RELATED"/>
    <property type="match status" value="1"/>
</dbReference>
<dbReference type="InterPro" id="IPR036523">
    <property type="entry name" value="SurE-like_sf"/>
</dbReference>
<dbReference type="Pfam" id="PF01975">
    <property type="entry name" value="SurE"/>
    <property type="match status" value="1"/>
</dbReference>
<dbReference type="InterPro" id="IPR030048">
    <property type="entry name" value="SurE"/>
</dbReference>
<organism evidence="6 7">
    <name type="scientific">Diaporthe vaccinii</name>
    <dbReference type="NCBI Taxonomy" id="105482"/>
    <lineage>
        <taxon>Eukaryota</taxon>
        <taxon>Fungi</taxon>
        <taxon>Dikarya</taxon>
        <taxon>Ascomycota</taxon>
        <taxon>Pezizomycotina</taxon>
        <taxon>Sordariomycetes</taxon>
        <taxon>Sordariomycetidae</taxon>
        <taxon>Diaporthales</taxon>
        <taxon>Diaporthaceae</taxon>
        <taxon>Diaporthe</taxon>
        <taxon>Diaporthe eres species complex</taxon>
    </lineage>
</organism>
<keyword evidence="4" id="KW-0732">Signal</keyword>
<feature type="chain" id="PRO_5045871153" description="Survival protein SurE-like phosphatase/nucleotidase domain-containing protein" evidence="4">
    <location>
        <begin position="17"/>
        <end position="296"/>
    </location>
</feature>
<evidence type="ECO:0000256" key="1">
    <source>
        <dbReference type="ARBA" id="ARBA00011062"/>
    </source>
</evidence>
<evidence type="ECO:0000313" key="6">
    <source>
        <dbReference type="EMBL" id="KAL2275549.1"/>
    </source>
</evidence>
<keyword evidence="3" id="KW-0378">Hydrolase</keyword>
<proteinExistence type="inferred from homology"/>
<dbReference type="EMBL" id="JBAWTH010000130">
    <property type="protein sequence ID" value="KAL2275549.1"/>
    <property type="molecule type" value="Genomic_DNA"/>
</dbReference>
<evidence type="ECO:0000256" key="3">
    <source>
        <dbReference type="ARBA" id="ARBA00022801"/>
    </source>
</evidence>
<dbReference type="InterPro" id="IPR002828">
    <property type="entry name" value="SurE-like_Pase/nucleotidase"/>
</dbReference>
<keyword evidence="2" id="KW-0479">Metal-binding</keyword>